<feature type="domain" description="Ribosome maturation factor RimP C-terminal" evidence="5">
    <location>
        <begin position="85"/>
        <end position="150"/>
    </location>
</feature>
<comment type="subcellular location">
    <subcellularLocation>
        <location evidence="3">Cytoplasm</location>
    </subcellularLocation>
</comment>
<evidence type="ECO:0000313" key="7">
    <source>
        <dbReference type="Proteomes" id="UP000198500"/>
    </source>
</evidence>
<dbReference type="Gene3D" id="3.30.300.70">
    <property type="entry name" value="RimP-like superfamily, N-terminal"/>
    <property type="match status" value="1"/>
</dbReference>
<dbReference type="GO" id="GO:0005829">
    <property type="term" value="C:cytosol"/>
    <property type="evidence" value="ECO:0007669"/>
    <property type="project" value="TreeGrafter"/>
</dbReference>
<dbReference type="InterPro" id="IPR036847">
    <property type="entry name" value="RimP_C_sf"/>
</dbReference>
<accession>A0A1H2YB43</accession>
<evidence type="ECO:0000259" key="4">
    <source>
        <dbReference type="Pfam" id="PF02576"/>
    </source>
</evidence>
<dbReference type="HAMAP" id="MF_01077">
    <property type="entry name" value="RimP"/>
    <property type="match status" value="1"/>
</dbReference>
<dbReference type="InterPro" id="IPR003728">
    <property type="entry name" value="Ribosome_maturation_RimP"/>
</dbReference>
<dbReference type="AlphaFoldDB" id="A0A1H2YB43"/>
<dbReference type="InterPro" id="IPR035956">
    <property type="entry name" value="RimP_N_sf"/>
</dbReference>
<dbReference type="OrthoDB" id="9805006at2"/>
<name>A0A1H2YB43_9GAMM</name>
<dbReference type="GO" id="GO:0000028">
    <property type="term" value="P:ribosomal small subunit assembly"/>
    <property type="evidence" value="ECO:0007669"/>
    <property type="project" value="TreeGrafter"/>
</dbReference>
<keyword evidence="2 3" id="KW-0690">Ribosome biogenesis</keyword>
<dbReference type="CDD" id="cd01734">
    <property type="entry name" value="YlxS_C"/>
    <property type="match status" value="1"/>
</dbReference>
<comment type="similarity">
    <text evidence="3">Belongs to the RimP family.</text>
</comment>
<dbReference type="PANTHER" id="PTHR33867">
    <property type="entry name" value="RIBOSOME MATURATION FACTOR RIMP"/>
    <property type="match status" value="1"/>
</dbReference>
<keyword evidence="7" id="KW-1185">Reference proteome</keyword>
<dbReference type="InterPro" id="IPR028989">
    <property type="entry name" value="RimP_N"/>
</dbReference>
<dbReference type="SUPFAM" id="SSF75420">
    <property type="entry name" value="YhbC-like, N-terminal domain"/>
    <property type="match status" value="1"/>
</dbReference>
<reference evidence="6 7" key="1">
    <citation type="submission" date="2016-10" db="EMBL/GenBank/DDBJ databases">
        <authorList>
            <person name="de Groot N.N."/>
        </authorList>
    </citation>
    <scope>NUCLEOTIDE SEQUENCE [LARGE SCALE GENOMIC DNA]</scope>
    <source>
        <strain evidence="6 7">DSM 19219</strain>
    </source>
</reference>
<evidence type="ECO:0000256" key="1">
    <source>
        <dbReference type="ARBA" id="ARBA00022490"/>
    </source>
</evidence>
<organism evidence="6 7">
    <name type="scientific">Aidingimonas halophila</name>
    <dbReference type="NCBI Taxonomy" id="574349"/>
    <lineage>
        <taxon>Bacteria</taxon>
        <taxon>Pseudomonadati</taxon>
        <taxon>Pseudomonadota</taxon>
        <taxon>Gammaproteobacteria</taxon>
        <taxon>Oceanospirillales</taxon>
        <taxon>Halomonadaceae</taxon>
        <taxon>Aidingimonas</taxon>
    </lineage>
</organism>
<dbReference type="FunFam" id="3.30.300.70:FF:000001">
    <property type="entry name" value="Ribosome maturation factor RimP"/>
    <property type="match status" value="1"/>
</dbReference>
<evidence type="ECO:0000256" key="3">
    <source>
        <dbReference type="HAMAP-Rule" id="MF_01077"/>
    </source>
</evidence>
<sequence length="152" mass="16806">MAINDTALTVLVEPVVTAMGFELWGVEQYQGKQPRVVVYIDSADGVTVDDCADVSRQVSAMLDVEEPVAGKYRLEVSSPGLDRPLFTLEQFARFKGHVAVLKLRVPFDGRRKFQGLLAGTEGDEVLLQLDGEEYCFPIESIDQARVVPQFGE</sequence>
<protein>
    <recommendedName>
        <fullName evidence="3">Ribosome maturation factor RimP</fullName>
    </recommendedName>
</protein>
<dbReference type="GO" id="GO:0006412">
    <property type="term" value="P:translation"/>
    <property type="evidence" value="ECO:0007669"/>
    <property type="project" value="TreeGrafter"/>
</dbReference>
<dbReference type="NCBIfam" id="NF000927">
    <property type="entry name" value="PRK00092.1-1"/>
    <property type="match status" value="1"/>
</dbReference>
<dbReference type="EMBL" id="FNNI01000003">
    <property type="protein sequence ID" value="SDX02376.1"/>
    <property type="molecule type" value="Genomic_DNA"/>
</dbReference>
<keyword evidence="1 3" id="KW-0963">Cytoplasm</keyword>
<dbReference type="STRING" id="574349.SAMN05443545_103417"/>
<dbReference type="Proteomes" id="UP000198500">
    <property type="component" value="Unassembled WGS sequence"/>
</dbReference>
<dbReference type="Pfam" id="PF02576">
    <property type="entry name" value="RimP_N"/>
    <property type="match status" value="1"/>
</dbReference>
<evidence type="ECO:0000256" key="2">
    <source>
        <dbReference type="ARBA" id="ARBA00022517"/>
    </source>
</evidence>
<dbReference type="Gene3D" id="2.30.30.180">
    <property type="entry name" value="Ribosome maturation factor RimP, C-terminal domain"/>
    <property type="match status" value="1"/>
</dbReference>
<dbReference type="SUPFAM" id="SSF74942">
    <property type="entry name" value="YhbC-like, C-terminal domain"/>
    <property type="match status" value="1"/>
</dbReference>
<proteinExistence type="inferred from homology"/>
<dbReference type="Pfam" id="PF17384">
    <property type="entry name" value="DUF150_C"/>
    <property type="match status" value="1"/>
</dbReference>
<feature type="domain" description="Ribosome maturation factor RimP N-terminal" evidence="4">
    <location>
        <begin position="11"/>
        <end position="82"/>
    </location>
</feature>
<dbReference type="InterPro" id="IPR028998">
    <property type="entry name" value="RimP_C"/>
</dbReference>
<gene>
    <name evidence="3" type="primary">rimP</name>
    <name evidence="6" type="ORF">SAMN05443545_103417</name>
</gene>
<evidence type="ECO:0000313" key="6">
    <source>
        <dbReference type="EMBL" id="SDX02376.1"/>
    </source>
</evidence>
<dbReference type="RefSeq" id="WP_092568977.1">
    <property type="nucleotide sequence ID" value="NZ_BMXH01000009.1"/>
</dbReference>
<evidence type="ECO:0000259" key="5">
    <source>
        <dbReference type="Pfam" id="PF17384"/>
    </source>
</evidence>
<dbReference type="PANTHER" id="PTHR33867:SF1">
    <property type="entry name" value="RIBOSOME MATURATION FACTOR RIMP"/>
    <property type="match status" value="1"/>
</dbReference>
<comment type="function">
    <text evidence="3">Required for maturation of 30S ribosomal subunits.</text>
</comment>